<organism evidence="2">
    <name type="scientific">Camponotus floridanus</name>
    <name type="common">Florida carpenter ant</name>
    <dbReference type="NCBI Taxonomy" id="104421"/>
    <lineage>
        <taxon>Eukaryota</taxon>
        <taxon>Metazoa</taxon>
        <taxon>Ecdysozoa</taxon>
        <taxon>Arthropoda</taxon>
        <taxon>Hexapoda</taxon>
        <taxon>Insecta</taxon>
        <taxon>Pterygota</taxon>
        <taxon>Neoptera</taxon>
        <taxon>Endopterygota</taxon>
        <taxon>Hymenoptera</taxon>
        <taxon>Apocrita</taxon>
        <taxon>Aculeata</taxon>
        <taxon>Formicoidea</taxon>
        <taxon>Formicidae</taxon>
        <taxon>Formicinae</taxon>
        <taxon>Camponotus</taxon>
    </lineage>
</organism>
<dbReference type="EMBL" id="GL437551">
    <property type="protein sequence ID" value="EFN70302.1"/>
    <property type="molecule type" value="Genomic_DNA"/>
</dbReference>
<sequence>MATRCSPFADLRKRAYVHSFTWTGSRTLFLAALASRMGGKKKEEDVAGFLLPDSLRKLLRDATISLDIFAEQIGSRKEMYALEQFMYKRLVKLNFLKPLNAAELLSLLENLALRYLLQSRLYDV</sequence>
<protein>
    <submittedName>
        <fullName evidence="1">Uncharacterized protein</fullName>
    </submittedName>
</protein>
<evidence type="ECO:0000313" key="1">
    <source>
        <dbReference type="EMBL" id="EFN70302.1"/>
    </source>
</evidence>
<reference evidence="1 2" key="1">
    <citation type="journal article" date="2010" name="Science">
        <title>Genomic comparison of the ants Camponotus floridanus and Harpegnathos saltator.</title>
        <authorList>
            <person name="Bonasio R."/>
            <person name="Zhang G."/>
            <person name="Ye C."/>
            <person name="Mutti N.S."/>
            <person name="Fang X."/>
            <person name="Qin N."/>
            <person name="Donahue G."/>
            <person name="Yang P."/>
            <person name="Li Q."/>
            <person name="Li C."/>
            <person name="Zhang P."/>
            <person name="Huang Z."/>
            <person name="Berger S.L."/>
            <person name="Reinberg D."/>
            <person name="Wang J."/>
            <person name="Liebig J."/>
        </authorList>
    </citation>
    <scope>NUCLEOTIDE SEQUENCE [LARGE SCALE GENOMIC DNA]</scope>
    <source>
        <strain evidence="2">C129</strain>
    </source>
</reference>
<proteinExistence type="predicted"/>
<dbReference type="AlphaFoldDB" id="E2A8D6"/>
<keyword evidence="2" id="KW-1185">Reference proteome</keyword>
<gene>
    <name evidence="1" type="ORF">EAG_07103</name>
</gene>
<evidence type="ECO:0000313" key="2">
    <source>
        <dbReference type="Proteomes" id="UP000000311"/>
    </source>
</evidence>
<dbReference type="InParanoid" id="E2A8D6"/>
<accession>E2A8D6</accession>
<dbReference type="Proteomes" id="UP000000311">
    <property type="component" value="Unassembled WGS sequence"/>
</dbReference>
<name>E2A8D6_CAMFO</name>